<proteinExistence type="predicted"/>
<sequence length="47" mass="5226">MRAWTTLSRLVDRRIPHARQDHPQAPPVIVGPPPGAVRQRVAPLPDV</sequence>
<name>A0ABU1ZWP0_9CORY</name>
<gene>
    <name evidence="1" type="ORF">J2S39_000014</name>
</gene>
<accession>A0ABU1ZWP0</accession>
<comment type="caution">
    <text evidence="1">The sequence shown here is derived from an EMBL/GenBank/DDBJ whole genome shotgun (WGS) entry which is preliminary data.</text>
</comment>
<evidence type="ECO:0000313" key="1">
    <source>
        <dbReference type="EMBL" id="MDR7328338.1"/>
    </source>
</evidence>
<dbReference type="EMBL" id="JAVDXZ010000001">
    <property type="protein sequence ID" value="MDR7328338.1"/>
    <property type="molecule type" value="Genomic_DNA"/>
</dbReference>
<keyword evidence="2" id="KW-1185">Reference proteome</keyword>
<dbReference type="RefSeq" id="WP_290198409.1">
    <property type="nucleotide sequence ID" value="NZ_CP047654.1"/>
</dbReference>
<protein>
    <submittedName>
        <fullName evidence="1">Uncharacterized protein</fullName>
    </submittedName>
</protein>
<dbReference type="Proteomes" id="UP001180840">
    <property type="component" value="Unassembled WGS sequence"/>
</dbReference>
<evidence type="ECO:0000313" key="2">
    <source>
        <dbReference type="Proteomes" id="UP001180840"/>
    </source>
</evidence>
<reference evidence="1" key="1">
    <citation type="submission" date="2023-07" db="EMBL/GenBank/DDBJ databases">
        <title>Sequencing the genomes of 1000 actinobacteria strains.</title>
        <authorList>
            <person name="Klenk H.-P."/>
        </authorList>
    </citation>
    <scope>NUCLEOTIDE SEQUENCE</scope>
    <source>
        <strain evidence="1">DSM 107476</strain>
    </source>
</reference>
<organism evidence="1 2">
    <name type="scientific">Corynebacterium guangdongense</name>
    <dbReference type="NCBI Taxonomy" id="1783348"/>
    <lineage>
        <taxon>Bacteria</taxon>
        <taxon>Bacillati</taxon>
        <taxon>Actinomycetota</taxon>
        <taxon>Actinomycetes</taxon>
        <taxon>Mycobacteriales</taxon>
        <taxon>Corynebacteriaceae</taxon>
        <taxon>Corynebacterium</taxon>
    </lineage>
</organism>